<keyword evidence="4" id="KW-0378">Hydrolase</keyword>
<evidence type="ECO:0000259" key="8">
    <source>
        <dbReference type="Pfam" id="PF13091"/>
    </source>
</evidence>
<feature type="chain" id="PRO_5045811601" description="phospholipase D" evidence="7">
    <location>
        <begin position="22"/>
        <end position="375"/>
    </location>
</feature>
<comment type="similarity">
    <text evidence="2">Belongs to the phospholipase D family.</text>
</comment>
<evidence type="ECO:0000313" key="9">
    <source>
        <dbReference type="EMBL" id="MFD1325205.1"/>
    </source>
</evidence>
<feature type="domain" description="Phospholipase D-like" evidence="8">
    <location>
        <begin position="251"/>
        <end position="369"/>
    </location>
</feature>
<dbReference type="Proteomes" id="UP001597260">
    <property type="component" value="Unassembled WGS sequence"/>
</dbReference>
<dbReference type="Pfam" id="PF13091">
    <property type="entry name" value="PLDc_2"/>
    <property type="match status" value="2"/>
</dbReference>
<keyword evidence="7" id="KW-0732">Signal</keyword>
<evidence type="ECO:0000256" key="3">
    <source>
        <dbReference type="ARBA" id="ARBA00012027"/>
    </source>
</evidence>
<evidence type="ECO:0000256" key="7">
    <source>
        <dbReference type="SAM" id="SignalP"/>
    </source>
</evidence>
<dbReference type="RefSeq" id="WP_377577144.1">
    <property type="nucleotide sequence ID" value="NZ_JBHTMP010000070.1"/>
</dbReference>
<dbReference type="SUPFAM" id="SSF56024">
    <property type="entry name" value="Phospholipase D/nuclease"/>
    <property type="match status" value="2"/>
</dbReference>
<proteinExistence type="inferred from homology"/>
<keyword evidence="5" id="KW-0442">Lipid degradation</keyword>
<dbReference type="InterPro" id="IPR051406">
    <property type="entry name" value="PLD_domain"/>
</dbReference>
<gene>
    <name evidence="9" type="ORF">ACFQ4H_29370</name>
</gene>
<reference evidence="10" key="1">
    <citation type="journal article" date="2019" name="Int. J. Syst. Evol. Microbiol.">
        <title>The Global Catalogue of Microorganisms (GCM) 10K type strain sequencing project: providing services to taxonomists for standard genome sequencing and annotation.</title>
        <authorList>
            <consortium name="The Broad Institute Genomics Platform"/>
            <consortium name="The Broad Institute Genome Sequencing Center for Infectious Disease"/>
            <person name="Wu L."/>
            <person name="Ma J."/>
        </authorList>
    </citation>
    <scope>NUCLEOTIDE SEQUENCE [LARGE SCALE GENOMIC DNA]</scope>
    <source>
        <strain evidence="10">JCM 31037</strain>
    </source>
</reference>
<comment type="caution">
    <text evidence="9">The sequence shown here is derived from an EMBL/GenBank/DDBJ whole genome shotgun (WGS) entry which is preliminary data.</text>
</comment>
<feature type="signal peptide" evidence="7">
    <location>
        <begin position="1"/>
        <end position="21"/>
    </location>
</feature>
<accession>A0ABW3YNS4</accession>
<dbReference type="EMBL" id="JBHTMP010000070">
    <property type="protein sequence ID" value="MFD1325205.1"/>
    <property type="molecule type" value="Genomic_DNA"/>
</dbReference>
<feature type="domain" description="Phospholipase D-like" evidence="8">
    <location>
        <begin position="58"/>
        <end position="177"/>
    </location>
</feature>
<dbReference type="InterPro" id="IPR025202">
    <property type="entry name" value="PLD-like_dom"/>
</dbReference>
<evidence type="ECO:0000256" key="4">
    <source>
        <dbReference type="ARBA" id="ARBA00022801"/>
    </source>
</evidence>
<organism evidence="9 10">
    <name type="scientific">Micromonospora sonneratiae</name>
    <dbReference type="NCBI Taxonomy" id="1184706"/>
    <lineage>
        <taxon>Bacteria</taxon>
        <taxon>Bacillati</taxon>
        <taxon>Actinomycetota</taxon>
        <taxon>Actinomycetes</taxon>
        <taxon>Micromonosporales</taxon>
        <taxon>Micromonosporaceae</taxon>
        <taxon>Micromonospora</taxon>
    </lineage>
</organism>
<dbReference type="EC" id="3.1.4.4" evidence="3"/>
<evidence type="ECO:0000313" key="10">
    <source>
        <dbReference type="Proteomes" id="UP001597260"/>
    </source>
</evidence>
<evidence type="ECO:0000256" key="2">
    <source>
        <dbReference type="ARBA" id="ARBA00008664"/>
    </source>
</evidence>
<protein>
    <recommendedName>
        <fullName evidence="3">phospholipase D</fullName>
        <ecNumber evidence="3">3.1.4.4</ecNumber>
    </recommendedName>
</protein>
<dbReference type="PANTHER" id="PTHR43856">
    <property type="entry name" value="CARDIOLIPIN HYDROLASE"/>
    <property type="match status" value="1"/>
</dbReference>
<comment type="catalytic activity">
    <reaction evidence="1">
        <text>a 1,2-diacyl-sn-glycero-3-phosphocholine + H2O = a 1,2-diacyl-sn-glycero-3-phosphate + choline + H(+)</text>
        <dbReference type="Rhea" id="RHEA:14445"/>
        <dbReference type="ChEBI" id="CHEBI:15354"/>
        <dbReference type="ChEBI" id="CHEBI:15377"/>
        <dbReference type="ChEBI" id="CHEBI:15378"/>
        <dbReference type="ChEBI" id="CHEBI:57643"/>
        <dbReference type="ChEBI" id="CHEBI:58608"/>
        <dbReference type="EC" id="3.1.4.4"/>
    </reaction>
</comment>
<evidence type="ECO:0000256" key="6">
    <source>
        <dbReference type="ARBA" id="ARBA00023098"/>
    </source>
</evidence>
<sequence length="375" mass="40180">MAGLLSVIATAGIPAVAPATAAATPVTGAVFNNPTGTTAQKYAIVNRIRELIQGSPSGSTIRVAIYNTTDQNITADLIAARDRGVNVRVVVDSDRADETAATTLISALGTNRANASWVVVCTAGRACIGNLNTPIMHNKFFLFSSTLGAANVLVQSSANLNWSNSERYWNNALQVVGNTDIYNSYVAYHGDLAAKVKNNDYYRTTSVGGVKSYFFPRAGSGASTDTIANALSENVTCTGNTSTGTGTGRTMIRIAMWSFTRVEVANVLRSLANQKCWVDIVYAESTPEVLAALNHDRIMVYKLNNADGYLVHSKYMAIEGTYAGVRDTKLVFTGSHNWSYSALRENDEALLRITSASVHDAYRSNFWALRTAAGG</sequence>
<dbReference type="Gene3D" id="3.30.870.10">
    <property type="entry name" value="Endonuclease Chain A"/>
    <property type="match status" value="2"/>
</dbReference>
<evidence type="ECO:0000256" key="5">
    <source>
        <dbReference type="ARBA" id="ARBA00022963"/>
    </source>
</evidence>
<keyword evidence="10" id="KW-1185">Reference proteome</keyword>
<name>A0ABW3YNS4_9ACTN</name>
<evidence type="ECO:0000256" key="1">
    <source>
        <dbReference type="ARBA" id="ARBA00000798"/>
    </source>
</evidence>
<dbReference type="PANTHER" id="PTHR43856:SF1">
    <property type="entry name" value="MITOCHONDRIAL CARDIOLIPIN HYDROLASE"/>
    <property type="match status" value="1"/>
</dbReference>
<keyword evidence="6" id="KW-0443">Lipid metabolism</keyword>